<dbReference type="RefSeq" id="WP_209949333.1">
    <property type="nucleotide sequence ID" value="NZ_JAGGJU010000018.1"/>
</dbReference>
<keyword evidence="2" id="KW-0378">Hydrolase</keyword>
<evidence type="ECO:0000313" key="4">
    <source>
        <dbReference type="EMBL" id="MBP1853470.1"/>
    </source>
</evidence>
<evidence type="ECO:0000256" key="3">
    <source>
        <dbReference type="SAM" id="MobiDB-lite"/>
    </source>
</evidence>
<feature type="compositionally biased region" description="Polar residues" evidence="3">
    <location>
        <begin position="348"/>
        <end position="357"/>
    </location>
</feature>
<comment type="caution">
    <text evidence="4">The sequence shown here is derived from an EMBL/GenBank/DDBJ whole genome shotgun (WGS) entry which is preliminary data.</text>
</comment>
<keyword evidence="1" id="KW-0732">Signal</keyword>
<dbReference type="Proteomes" id="UP000759443">
    <property type="component" value="Unassembled WGS sequence"/>
</dbReference>
<gene>
    <name evidence="4" type="ORF">J2Z17_004931</name>
</gene>
<organism evidence="4 5">
    <name type="scientific">Rhizobium halophytocola</name>
    <dbReference type="NCBI Taxonomy" id="735519"/>
    <lineage>
        <taxon>Bacteria</taxon>
        <taxon>Pseudomonadati</taxon>
        <taxon>Pseudomonadota</taxon>
        <taxon>Alphaproteobacteria</taxon>
        <taxon>Hyphomicrobiales</taxon>
        <taxon>Rhizobiaceae</taxon>
        <taxon>Rhizobium/Agrobacterium group</taxon>
        <taxon>Rhizobium</taxon>
    </lineage>
</organism>
<proteinExistence type="predicted"/>
<evidence type="ECO:0000256" key="2">
    <source>
        <dbReference type="ARBA" id="ARBA00022801"/>
    </source>
</evidence>
<evidence type="ECO:0000256" key="1">
    <source>
        <dbReference type="ARBA" id="ARBA00022729"/>
    </source>
</evidence>
<protein>
    <submittedName>
        <fullName evidence="4">Poly(Hydroxyalkanoate) depolymerase family esterase</fullName>
    </submittedName>
</protein>
<dbReference type="EMBL" id="JAGGJU010000018">
    <property type="protein sequence ID" value="MBP1853470.1"/>
    <property type="molecule type" value="Genomic_DNA"/>
</dbReference>
<dbReference type="InterPro" id="IPR050955">
    <property type="entry name" value="Plant_Biomass_Hydrol_Est"/>
</dbReference>
<dbReference type="SUPFAM" id="SSF53474">
    <property type="entry name" value="alpha/beta-Hydrolases"/>
    <property type="match status" value="2"/>
</dbReference>
<feature type="region of interest" description="Disordered" evidence="3">
    <location>
        <begin position="348"/>
        <end position="369"/>
    </location>
</feature>
<dbReference type="Pfam" id="PF10503">
    <property type="entry name" value="Esterase_PHB"/>
    <property type="match status" value="1"/>
</dbReference>
<reference evidence="4 5" key="1">
    <citation type="submission" date="2021-03" db="EMBL/GenBank/DDBJ databases">
        <title>Genomic Encyclopedia of Type Strains, Phase IV (KMG-IV): sequencing the most valuable type-strain genomes for metagenomic binning, comparative biology and taxonomic classification.</title>
        <authorList>
            <person name="Goeker M."/>
        </authorList>
    </citation>
    <scope>NUCLEOTIDE SEQUENCE [LARGE SCALE GENOMIC DNA]</scope>
    <source>
        <strain evidence="4 5">DSM 21600</strain>
    </source>
</reference>
<sequence length="425" mass="45092">MNEDFFAAMRRATSSTRALNLTEATAIIQAALAGRPASVEPTAADPDILPPSPGHRQMSPGHRQKPFEVHPEAEIIDVETGQDAQTHAAAQRAGPHERQRRPLHEVVRMLREGRGSAFGAVAEGPLAGMAKPRRPPAIAAGAQFLSRSFSCAAGTRSFKLYIPASAPENPRGLVVMLHGCKQDPDDFATGTGMNTAAEAHGLLVAYPAQTGIENSASCWNWFRPTDQKHGVGEPSIIAGLTERLISEYGLDRRRVFVAGLSAGGAMAAIMGETYPDLYAAVGIHSGLAYGSANDVMSALAAMRGDATAFSGQCRGKSAASQVRTIVFQGSSDRTVHPSNADRIVASASATNTHSAPQTHKARSDGGRRYTRTRYIDEQGIPTLEYWLVDQAGHAWSGGHPSGSFTDPSGPDASHEMLRFFLGTDG</sequence>
<name>A0ABS4E691_9HYPH</name>
<accession>A0ABS4E691</accession>
<dbReference type="InterPro" id="IPR029058">
    <property type="entry name" value="AB_hydrolase_fold"/>
</dbReference>
<dbReference type="PANTHER" id="PTHR43037">
    <property type="entry name" value="UNNAMED PRODUCT-RELATED"/>
    <property type="match status" value="1"/>
</dbReference>
<dbReference type="InterPro" id="IPR010126">
    <property type="entry name" value="Esterase_phb"/>
</dbReference>
<dbReference type="NCBIfam" id="TIGR01840">
    <property type="entry name" value="esterase_phb"/>
    <property type="match status" value="1"/>
</dbReference>
<evidence type="ECO:0000313" key="5">
    <source>
        <dbReference type="Proteomes" id="UP000759443"/>
    </source>
</evidence>
<feature type="region of interest" description="Disordered" evidence="3">
    <location>
        <begin position="36"/>
        <end position="64"/>
    </location>
</feature>
<dbReference type="PANTHER" id="PTHR43037:SF1">
    <property type="entry name" value="BLL1128 PROTEIN"/>
    <property type="match status" value="1"/>
</dbReference>
<dbReference type="Gene3D" id="3.40.50.1820">
    <property type="entry name" value="alpha/beta hydrolase"/>
    <property type="match status" value="1"/>
</dbReference>
<keyword evidence="5" id="KW-1185">Reference proteome</keyword>